<evidence type="ECO:0000313" key="2">
    <source>
        <dbReference type="EMBL" id="GAI23995.1"/>
    </source>
</evidence>
<accession>X1NB22</accession>
<dbReference type="GO" id="GO:0044781">
    <property type="term" value="P:bacterial-type flagellum organization"/>
    <property type="evidence" value="ECO:0007669"/>
    <property type="project" value="UniProtKB-KW"/>
</dbReference>
<dbReference type="EMBL" id="BARV01017494">
    <property type="protein sequence ID" value="GAI23995.1"/>
    <property type="molecule type" value="Genomic_DNA"/>
</dbReference>
<protein>
    <recommendedName>
        <fullName evidence="3">FlgD Tudor-like domain-containing protein</fullName>
    </recommendedName>
</protein>
<evidence type="ECO:0000256" key="1">
    <source>
        <dbReference type="ARBA" id="ARBA00022795"/>
    </source>
</evidence>
<keyword evidence="1" id="KW-1005">Bacterial flagellum biogenesis</keyword>
<evidence type="ECO:0008006" key="3">
    <source>
        <dbReference type="Google" id="ProtNLM"/>
    </source>
</evidence>
<dbReference type="InterPro" id="IPR005648">
    <property type="entry name" value="FlgD"/>
</dbReference>
<name>X1NB22_9ZZZZ</name>
<comment type="caution">
    <text evidence="2">The sequence shown here is derived from an EMBL/GenBank/DDBJ whole genome shotgun (WGS) entry which is preliminary data.</text>
</comment>
<feature type="non-terminal residue" evidence="2">
    <location>
        <position position="112"/>
    </location>
</feature>
<organism evidence="2">
    <name type="scientific">marine sediment metagenome</name>
    <dbReference type="NCBI Taxonomy" id="412755"/>
    <lineage>
        <taxon>unclassified sequences</taxon>
        <taxon>metagenomes</taxon>
        <taxon>ecological metagenomes</taxon>
    </lineage>
</organism>
<sequence>MDLSSASNIQMDYMKLLIVQLQNQNPLEPLDNNEMASQLAQFSQLQQLESMNTSFAKVLATTELTYANSLLGKEVTFMPETTTGGADITSGIVEQIYNNVDGEIFLRVGNLT</sequence>
<dbReference type="AlphaFoldDB" id="X1NB22"/>
<gene>
    <name evidence="2" type="ORF">S06H3_29802</name>
</gene>
<reference evidence="2" key="1">
    <citation type="journal article" date="2014" name="Front. Microbiol.">
        <title>High frequency of phylogenetically diverse reductive dehalogenase-homologous genes in deep subseafloor sedimentary metagenomes.</title>
        <authorList>
            <person name="Kawai M."/>
            <person name="Futagami T."/>
            <person name="Toyoda A."/>
            <person name="Takaki Y."/>
            <person name="Nishi S."/>
            <person name="Hori S."/>
            <person name="Arai W."/>
            <person name="Tsubouchi T."/>
            <person name="Morono Y."/>
            <person name="Uchiyama I."/>
            <person name="Ito T."/>
            <person name="Fujiyama A."/>
            <person name="Inagaki F."/>
            <person name="Takami H."/>
        </authorList>
    </citation>
    <scope>NUCLEOTIDE SEQUENCE</scope>
    <source>
        <strain evidence="2">Expedition CK06-06</strain>
    </source>
</reference>
<dbReference type="Pfam" id="PF03963">
    <property type="entry name" value="FlgD"/>
    <property type="match status" value="1"/>
</dbReference>
<proteinExistence type="predicted"/>